<name>A0A0E9TET6_ANGAN</name>
<sequence>MGWKALPLMCCR</sequence>
<evidence type="ECO:0000313" key="1">
    <source>
        <dbReference type="EMBL" id="JAH52204.1"/>
    </source>
</evidence>
<reference evidence="1" key="2">
    <citation type="journal article" date="2015" name="Fish Shellfish Immunol.">
        <title>Early steps in the European eel (Anguilla anguilla)-Vibrio vulnificus interaction in the gills: Role of the RtxA13 toxin.</title>
        <authorList>
            <person name="Callol A."/>
            <person name="Pajuelo D."/>
            <person name="Ebbesson L."/>
            <person name="Teles M."/>
            <person name="MacKenzie S."/>
            <person name="Amaro C."/>
        </authorList>
    </citation>
    <scope>NUCLEOTIDE SEQUENCE</scope>
</reference>
<protein>
    <submittedName>
        <fullName evidence="1">Uncharacterized protein</fullName>
    </submittedName>
</protein>
<reference evidence="1" key="1">
    <citation type="submission" date="2014-11" db="EMBL/GenBank/DDBJ databases">
        <authorList>
            <person name="Amaro Gonzalez C."/>
        </authorList>
    </citation>
    <scope>NUCLEOTIDE SEQUENCE</scope>
</reference>
<organism evidence="1">
    <name type="scientific">Anguilla anguilla</name>
    <name type="common">European freshwater eel</name>
    <name type="synonym">Muraena anguilla</name>
    <dbReference type="NCBI Taxonomy" id="7936"/>
    <lineage>
        <taxon>Eukaryota</taxon>
        <taxon>Metazoa</taxon>
        <taxon>Chordata</taxon>
        <taxon>Craniata</taxon>
        <taxon>Vertebrata</taxon>
        <taxon>Euteleostomi</taxon>
        <taxon>Actinopterygii</taxon>
        <taxon>Neopterygii</taxon>
        <taxon>Teleostei</taxon>
        <taxon>Anguilliformes</taxon>
        <taxon>Anguillidae</taxon>
        <taxon>Anguilla</taxon>
    </lineage>
</organism>
<accession>A0A0E9TET6</accession>
<proteinExistence type="predicted"/>
<dbReference type="EMBL" id="GBXM01056373">
    <property type="protein sequence ID" value="JAH52204.1"/>
    <property type="molecule type" value="Transcribed_RNA"/>
</dbReference>